<keyword evidence="2" id="KW-1185">Reference proteome</keyword>
<proteinExistence type="predicted"/>
<dbReference type="AlphaFoldDB" id="A0A1D9MKE3"/>
<evidence type="ECO:0000313" key="2">
    <source>
        <dbReference type="Proteomes" id="UP000176288"/>
    </source>
</evidence>
<protein>
    <recommendedName>
        <fullName evidence="3">Metal-binding protein</fullName>
    </recommendedName>
</protein>
<evidence type="ECO:0000313" key="1">
    <source>
        <dbReference type="EMBL" id="AOZ72821.1"/>
    </source>
</evidence>
<dbReference type="OrthoDB" id="9790372at2"/>
<dbReference type="RefSeq" id="WP_071164286.1">
    <property type="nucleotide sequence ID" value="NZ_CP017812.1"/>
</dbReference>
<reference evidence="1 2" key="1">
    <citation type="submission" date="2016-10" db="EMBL/GenBank/DDBJ databases">
        <title>Actinomyces aegypiusis sp. nov., isolated from the Aegypius monachus in Qinghai Tibet Plateau China.</title>
        <authorList>
            <person name="Wang Y."/>
        </authorList>
    </citation>
    <scope>NUCLEOTIDE SEQUENCE [LARGE SCALE GENOMIC DNA]</scope>
    <source>
        <strain evidence="1 2">VUL4_3</strain>
    </source>
</reference>
<dbReference type="InterPro" id="IPR003772">
    <property type="entry name" value="YceD"/>
</dbReference>
<dbReference type="Pfam" id="PF02620">
    <property type="entry name" value="YceD"/>
    <property type="match status" value="1"/>
</dbReference>
<sequence length="190" mass="20841">MHFTDDYLLSVRDLPRQPGSFDELYAQVTLPWENDLVKLSDPEPELHFMAQSVSDGVLLTINGELAWEGSCARCLQPAEGDFDLSATELFFYPEAAKAAEANTKDVDIDPLPTVVDDQIDIEAILRDEIMLALPMLPLCDEDCEGLCATCGEAWADLPADHVHAEVDPRLAVLGQLLANQENEQSGESPA</sequence>
<dbReference type="Proteomes" id="UP000176288">
    <property type="component" value="Chromosome"/>
</dbReference>
<dbReference type="KEGG" id="avu:BK816_05530"/>
<organism evidence="1 2">
    <name type="scientific">Boudabousia tangfeifanii</name>
    <dbReference type="NCBI Taxonomy" id="1912795"/>
    <lineage>
        <taxon>Bacteria</taxon>
        <taxon>Bacillati</taxon>
        <taxon>Actinomycetota</taxon>
        <taxon>Actinomycetes</taxon>
        <taxon>Actinomycetales</taxon>
        <taxon>Actinomycetaceae</taxon>
        <taxon>Boudabousia</taxon>
    </lineage>
</organism>
<accession>A0A1D9MKE3</accession>
<dbReference type="STRING" id="1912795.BK816_05530"/>
<name>A0A1D9MKE3_9ACTO</name>
<dbReference type="EMBL" id="CP017812">
    <property type="protein sequence ID" value="AOZ72821.1"/>
    <property type="molecule type" value="Genomic_DNA"/>
</dbReference>
<evidence type="ECO:0008006" key="3">
    <source>
        <dbReference type="Google" id="ProtNLM"/>
    </source>
</evidence>
<gene>
    <name evidence="1" type="ORF">BK816_05530</name>
</gene>